<comment type="similarity">
    <text evidence="1">Belongs to the mTERF family.</text>
</comment>
<dbReference type="GO" id="GO:0006353">
    <property type="term" value="P:DNA-templated transcription termination"/>
    <property type="evidence" value="ECO:0007669"/>
    <property type="project" value="UniProtKB-KW"/>
</dbReference>
<organism evidence="4 5">
    <name type="scientific">Castilleja foliolosa</name>
    <dbReference type="NCBI Taxonomy" id="1961234"/>
    <lineage>
        <taxon>Eukaryota</taxon>
        <taxon>Viridiplantae</taxon>
        <taxon>Streptophyta</taxon>
        <taxon>Embryophyta</taxon>
        <taxon>Tracheophyta</taxon>
        <taxon>Spermatophyta</taxon>
        <taxon>Magnoliopsida</taxon>
        <taxon>eudicotyledons</taxon>
        <taxon>Gunneridae</taxon>
        <taxon>Pentapetalae</taxon>
        <taxon>asterids</taxon>
        <taxon>lamiids</taxon>
        <taxon>Lamiales</taxon>
        <taxon>Orobanchaceae</taxon>
        <taxon>Pedicularideae</taxon>
        <taxon>Castillejinae</taxon>
        <taxon>Castilleja</taxon>
    </lineage>
</organism>
<dbReference type="FunFam" id="1.25.70.10:FF:000001">
    <property type="entry name" value="Mitochondrial transcription termination factor-like"/>
    <property type="match status" value="1"/>
</dbReference>
<dbReference type="InterPro" id="IPR003690">
    <property type="entry name" value="MTERF"/>
</dbReference>
<evidence type="ECO:0000256" key="2">
    <source>
        <dbReference type="ARBA" id="ARBA00022472"/>
    </source>
</evidence>
<dbReference type="Pfam" id="PF02536">
    <property type="entry name" value="mTERF"/>
    <property type="match status" value="2"/>
</dbReference>
<protein>
    <recommendedName>
        <fullName evidence="6">Mitochondrial transcription termination factor family protein</fullName>
    </recommendedName>
</protein>
<accession>A0ABD3E0G5</accession>
<dbReference type="PANTHER" id="PTHR13068:SF133">
    <property type="entry name" value="MITOCHONDRIAL TRANSCRIPTION TERMINATION FACTOR FAMILY PROTEIN"/>
    <property type="match status" value="1"/>
</dbReference>
<dbReference type="SMART" id="SM00733">
    <property type="entry name" value="Mterf"/>
    <property type="match status" value="8"/>
</dbReference>
<dbReference type="InterPro" id="IPR038538">
    <property type="entry name" value="MTERF_sf"/>
</dbReference>
<evidence type="ECO:0000256" key="3">
    <source>
        <dbReference type="ARBA" id="ARBA00022946"/>
    </source>
</evidence>
<dbReference type="Proteomes" id="UP001632038">
    <property type="component" value="Unassembled WGS sequence"/>
</dbReference>
<proteinExistence type="inferred from homology"/>
<dbReference type="EMBL" id="JAVIJP010000009">
    <property type="protein sequence ID" value="KAL3647990.1"/>
    <property type="molecule type" value="Genomic_DNA"/>
</dbReference>
<keyword evidence="2" id="KW-0804">Transcription</keyword>
<evidence type="ECO:0008006" key="6">
    <source>
        <dbReference type="Google" id="ProtNLM"/>
    </source>
</evidence>
<keyword evidence="2" id="KW-0806">Transcription termination</keyword>
<dbReference type="AlphaFoldDB" id="A0ABD3E0G5"/>
<evidence type="ECO:0000256" key="1">
    <source>
        <dbReference type="ARBA" id="ARBA00007692"/>
    </source>
</evidence>
<name>A0ABD3E0G5_9LAMI</name>
<evidence type="ECO:0000313" key="5">
    <source>
        <dbReference type="Proteomes" id="UP001632038"/>
    </source>
</evidence>
<sequence>MFAFLCRRGLIVPPKHFNLLSHQNAVLFRLCTSSVCENAPENSFTVSYLINSCGLSSSDAVSASNKLFFKSPEKPDAVLNLLREFGFTDANITTLVTRWPNVLTARCPNKTLLPKLQFFQSIGVPLPVLSNKLSVFPFILKRSLENSITPLYKDLRKLLGSKEGAVHVFKQSPGTFGRCCSTGISSSISFLKERGVSQSTIVSLVIHQPVVLDFKKERLCVYVDRAVEMGFDLSASSFVRAMGVFLSMKDSTLKRKMEVYRSCGWSESDIRVAFLRHPVCMYTSEEKIMACMGFLVDEIGCEPGAIAQCPALLMYSLDKRLKPRCLVARVLDEKGLLKKTIPGMYTLLKLSEKLFLRRCIDKYKKDVPELPEIYRGKSSLGL</sequence>
<dbReference type="PANTHER" id="PTHR13068">
    <property type="entry name" value="CGI-12 PROTEIN-RELATED"/>
    <property type="match status" value="1"/>
</dbReference>
<keyword evidence="3" id="KW-0809">Transit peptide</keyword>
<evidence type="ECO:0000313" key="4">
    <source>
        <dbReference type="EMBL" id="KAL3647990.1"/>
    </source>
</evidence>
<gene>
    <name evidence="4" type="ORF">CASFOL_008958</name>
</gene>
<keyword evidence="2" id="KW-0805">Transcription regulation</keyword>
<comment type="caution">
    <text evidence="4">The sequence shown here is derived from an EMBL/GenBank/DDBJ whole genome shotgun (WGS) entry which is preliminary data.</text>
</comment>
<dbReference type="Gene3D" id="1.25.70.10">
    <property type="entry name" value="Transcription termination factor 3, mitochondrial"/>
    <property type="match status" value="1"/>
</dbReference>
<keyword evidence="5" id="KW-1185">Reference proteome</keyword>
<reference evidence="5" key="1">
    <citation type="journal article" date="2024" name="IScience">
        <title>Strigolactones Initiate the Formation of Haustorium-like Structures in Castilleja.</title>
        <authorList>
            <person name="Buerger M."/>
            <person name="Peterson D."/>
            <person name="Chory J."/>
        </authorList>
    </citation>
    <scope>NUCLEOTIDE SEQUENCE [LARGE SCALE GENOMIC DNA]</scope>
</reference>